<dbReference type="OrthoDB" id="115213at2"/>
<organism evidence="2 3">
    <name type="scientific">Paenibacillus curdlanolyticus YK9</name>
    <dbReference type="NCBI Taxonomy" id="717606"/>
    <lineage>
        <taxon>Bacteria</taxon>
        <taxon>Bacillati</taxon>
        <taxon>Bacillota</taxon>
        <taxon>Bacilli</taxon>
        <taxon>Bacillales</taxon>
        <taxon>Paenibacillaceae</taxon>
        <taxon>Paenibacillus</taxon>
    </lineage>
</organism>
<feature type="domain" description="YdhG-like" evidence="1">
    <location>
        <begin position="23"/>
        <end position="114"/>
    </location>
</feature>
<dbReference type="InterPro" id="IPR014922">
    <property type="entry name" value="YdhG-like"/>
</dbReference>
<gene>
    <name evidence="2" type="ORF">PaecuDRAFT_2540</name>
</gene>
<dbReference type="Gene3D" id="3.90.1150.200">
    <property type="match status" value="1"/>
</dbReference>
<evidence type="ECO:0000313" key="2">
    <source>
        <dbReference type="EMBL" id="EFM10628.1"/>
    </source>
</evidence>
<evidence type="ECO:0000313" key="3">
    <source>
        <dbReference type="Proteomes" id="UP000005387"/>
    </source>
</evidence>
<dbReference type="EMBL" id="AEDD01000006">
    <property type="protein sequence ID" value="EFM10628.1"/>
    <property type="molecule type" value="Genomic_DNA"/>
</dbReference>
<dbReference type="Pfam" id="PF08818">
    <property type="entry name" value="DUF1801"/>
    <property type="match status" value="1"/>
</dbReference>
<dbReference type="eggNOG" id="COG5646">
    <property type="taxonomic scope" value="Bacteria"/>
</dbReference>
<accession>E0IA51</accession>
<dbReference type="SUPFAM" id="SSF159888">
    <property type="entry name" value="YdhG-like"/>
    <property type="match status" value="1"/>
</dbReference>
<name>E0IA51_9BACL</name>
<keyword evidence="3" id="KW-1185">Reference proteome</keyword>
<dbReference type="Proteomes" id="UP000005387">
    <property type="component" value="Unassembled WGS sequence"/>
</dbReference>
<dbReference type="STRING" id="717606.PaecuDRAFT_2540"/>
<sequence length="131" mass="14872">MEENKSAYETIDAYIGSFPPEVQDVLQTLRRVIREAAPEAMEKISYQMPTFAQNGNLVYFAAYKKHIGFYPTSSGIAAFQHELEAYKVSKGTVQFPLGQLLPYELITRIVKHRVEANREKAASKRTKKTGK</sequence>
<protein>
    <recommendedName>
        <fullName evidence="1">YdhG-like domain-containing protein</fullName>
    </recommendedName>
</protein>
<proteinExistence type="predicted"/>
<dbReference type="RefSeq" id="WP_006038532.1">
    <property type="nucleotide sequence ID" value="NZ_AEDD01000006.1"/>
</dbReference>
<reference evidence="2 3" key="1">
    <citation type="submission" date="2010-07" db="EMBL/GenBank/DDBJ databases">
        <title>The draft genome of Paenibacillus curdlanolyticus YK9.</title>
        <authorList>
            <consortium name="US DOE Joint Genome Institute (JGI-PGF)"/>
            <person name="Lucas S."/>
            <person name="Copeland A."/>
            <person name="Lapidus A."/>
            <person name="Cheng J.-F."/>
            <person name="Bruce D."/>
            <person name="Goodwin L."/>
            <person name="Pitluck S."/>
            <person name="Land M.L."/>
            <person name="Hauser L."/>
            <person name="Chang Y.-J."/>
            <person name="Jeffries C."/>
            <person name="Anderson I.J."/>
            <person name="Johnson E."/>
            <person name="Loganathan U."/>
            <person name="Mulhopadhyay B."/>
            <person name="Kyrpides N."/>
            <person name="Woyke T.J."/>
        </authorList>
    </citation>
    <scope>NUCLEOTIDE SEQUENCE [LARGE SCALE GENOMIC DNA]</scope>
    <source>
        <strain evidence="2 3">YK9</strain>
    </source>
</reference>
<dbReference type="AlphaFoldDB" id="E0IA51"/>
<evidence type="ECO:0000259" key="1">
    <source>
        <dbReference type="Pfam" id="PF08818"/>
    </source>
</evidence>